<feature type="compositionally biased region" description="Basic and acidic residues" evidence="1">
    <location>
        <begin position="122"/>
        <end position="131"/>
    </location>
</feature>
<organism evidence="2 3">
    <name type="scientific">Striga asiatica</name>
    <name type="common">Asiatic witchweed</name>
    <name type="synonym">Buchnera asiatica</name>
    <dbReference type="NCBI Taxonomy" id="4170"/>
    <lineage>
        <taxon>Eukaryota</taxon>
        <taxon>Viridiplantae</taxon>
        <taxon>Streptophyta</taxon>
        <taxon>Embryophyta</taxon>
        <taxon>Tracheophyta</taxon>
        <taxon>Spermatophyta</taxon>
        <taxon>Magnoliopsida</taxon>
        <taxon>eudicotyledons</taxon>
        <taxon>Gunneridae</taxon>
        <taxon>Pentapetalae</taxon>
        <taxon>asterids</taxon>
        <taxon>lamiids</taxon>
        <taxon>Lamiales</taxon>
        <taxon>Orobanchaceae</taxon>
        <taxon>Buchnereae</taxon>
        <taxon>Striga</taxon>
    </lineage>
</organism>
<dbReference type="Proteomes" id="UP000325081">
    <property type="component" value="Unassembled WGS sequence"/>
</dbReference>
<protein>
    <submittedName>
        <fullName evidence="2">Beta-lactamase</fullName>
    </submittedName>
</protein>
<comment type="caution">
    <text evidence="2">The sequence shown here is derived from an EMBL/GenBank/DDBJ whole genome shotgun (WGS) entry which is preliminary data.</text>
</comment>
<feature type="non-terminal residue" evidence="2">
    <location>
        <position position="131"/>
    </location>
</feature>
<name>A0A5A7QQG8_STRAF</name>
<gene>
    <name evidence="2" type="ORF">STAS_23138</name>
</gene>
<keyword evidence="3" id="KW-1185">Reference proteome</keyword>
<accession>A0A5A7QQG8</accession>
<dbReference type="AlphaFoldDB" id="A0A5A7QQG8"/>
<sequence>MPVREPYPLIASSGGLTLARRLDLLAGTKVTGQLHRSLNHPIATHTPGKATDSEEGLTDTDNPLGTRTRNMMLPSGAETRHLLPPVRNSPGLPISHQHKQRDPWQTEILYSAADTGTAAYPEKTDKEGSTS</sequence>
<reference evidence="3" key="1">
    <citation type="journal article" date="2019" name="Curr. Biol.">
        <title>Genome Sequence of Striga asiatica Provides Insight into the Evolution of Plant Parasitism.</title>
        <authorList>
            <person name="Yoshida S."/>
            <person name="Kim S."/>
            <person name="Wafula E.K."/>
            <person name="Tanskanen J."/>
            <person name="Kim Y.M."/>
            <person name="Honaas L."/>
            <person name="Yang Z."/>
            <person name="Spallek T."/>
            <person name="Conn C.E."/>
            <person name="Ichihashi Y."/>
            <person name="Cheong K."/>
            <person name="Cui S."/>
            <person name="Der J.P."/>
            <person name="Gundlach H."/>
            <person name="Jiao Y."/>
            <person name="Hori C."/>
            <person name="Ishida J.K."/>
            <person name="Kasahara H."/>
            <person name="Kiba T."/>
            <person name="Kim M.S."/>
            <person name="Koo N."/>
            <person name="Laohavisit A."/>
            <person name="Lee Y.H."/>
            <person name="Lumba S."/>
            <person name="McCourt P."/>
            <person name="Mortimer J.C."/>
            <person name="Mutuku J.M."/>
            <person name="Nomura T."/>
            <person name="Sasaki-Sekimoto Y."/>
            <person name="Seto Y."/>
            <person name="Wang Y."/>
            <person name="Wakatake T."/>
            <person name="Sakakibara H."/>
            <person name="Demura T."/>
            <person name="Yamaguchi S."/>
            <person name="Yoneyama K."/>
            <person name="Manabe R.I."/>
            <person name="Nelson D.C."/>
            <person name="Schulman A.H."/>
            <person name="Timko M.P."/>
            <person name="dePamphilis C.W."/>
            <person name="Choi D."/>
            <person name="Shirasu K."/>
        </authorList>
    </citation>
    <scope>NUCLEOTIDE SEQUENCE [LARGE SCALE GENOMIC DNA]</scope>
    <source>
        <strain evidence="3">cv. UVA1</strain>
    </source>
</reference>
<evidence type="ECO:0000256" key="1">
    <source>
        <dbReference type="SAM" id="MobiDB-lite"/>
    </source>
</evidence>
<feature type="region of interest" description="Disordered" evidence="1">
    <location>
        <begin position="36"/>
        <end position="131"/>
    </location>
</feature>
<dbReference type="EMBL" id="BKCP01007405">
    <property type="protein sequence ID" value="GER46141.1"/>
    <property type="molecule type" value="Genomic_DNA"/>
</dbReference>
<proteinExistence type="predicted"/>
<feature type="compositionally biased region" description="Polar residues" evidence="1">
    <location>
        <begin position="59"/>
        <end position="69"/>
    </location>
</feature>
<evidence type="ECO:0000313" key="2">
    <source>
        <dbReference type="EMBL" id="GER46141.1"/>
    </source>
</evidence>
<evidence type="ECO:0000313" key="3">
    <source>
        <dbReference type="Proteomes" id="UP000325081"/>
    </source>
</evidence>